<protein>
    <submittedName>
        <fullName evidence="1">Uncharacterized protein</fullName>
    </submittedName>
</protein>
<evidence type="ECO:0000313" key="2">
    <source>
        <dbReference type="Proteomes" id="UP000018958"/>
    </source>
</evidence>
<organism evidence="1 2">
    <name type="scientific">Phytophthora nicotianae CJ01A1</name>
    <dbReference type="NCBI Taxonomy" id="1317063"/>
    <lineage>
        <taxon>Eukaryota</taxon>
        <taxon>Sar</taxon>
        <taxon>Stramenopiles</taxon>
        <taxon>Oomycota</taxon>
        <taxon>Peronosporomycetes</taxon>
        <taxon>Peronosporales</taxon>
        <taxon>Peronosporaceae</taxon>
        <taxon>Phytophthora</taxon>
    </lineage>
</organism>
<dbReference type="EMBL" id="ANIX01001652">
    <property type="protein sequence ID" value="ETP17520.1"/>
    <property type="molecule type" value="Genomic_DNA"/>
</dbReference>
<sequence>MRRVDTTCTSILFLDLMETANYLPMAISTAAS</sequence>
<dbReference type="Proteomes" id="UP000018958">
    <property type="component" value="Unassembled WGS sequence"/>
</dbReference>
<evidence type="ECO:0000313" key="1">
    <source>
        <dbReference type="EMBL" id="ETP17520.1"/>
    </source>
</evidence>
<dbReference type="AlphaFoldDB" id="W2X3W1"/>
<comment type="caution">
    <text evidence="1">The sequence shown here is derived from an EMBL/GenBank/DDBJ whole genome shotgun (WGS) entry which is preliminary data.</text>
</comment>
<name>W2X3W1_PHYNI</name>
<gene>
    <name evidence="1" type="ORF">F441_08092</name>
</gene>
<accession>W2X3W1</accession>
<reference evidence="1 2" key="1">
    <citation type="submission" date="2013-11" db="EMBL/GenBank/DDBJ databases">
        <title>The Genome Sequence of Phytophthora parasitica CJ01A1.</title>
        <authorList>
            <consortium name="The Broad Institute Genomics Platform"/>
            <person name="Russ C."/>
            <person name="Tyler B."/>
            <person name="Panabieres F."/>
            <person name="Shan W."/>
            <person name="Tripathy S."/>
            <person name="Grunwald N."/>
            <person name="Machado M."/>
            <person name="Johnson C.S."/>
            <person name="Walker B."/>
            <person name="Young S.K."/>
            <person name="Zeng Q."/>
            <person name="Gargeya S."/>
            <person name="Fitzgerald M."/>
            <person name="Haas B."/>
            <person name="Abouelleil A."/>
            <person name="Allen A.W."/>
            <person name="Alvarado L."/>
            <person name="Arachchi H.M."/>
            <person name="Berlin A.M."/>
            <person name="Chapman S.B."/>
            <person name="Gainer-Dewar J."/>
            <person name="Goldberg J."/>
            <person name="Griggs A."/>
            <person name="Gujja S."/>
            <person name="Hansen M."/>
            <person name="Howarth C."/>
            <person name="Imamovic A."/>
            <person name="Ireland A."/>
            <person name="Larimer J."/>
            <person name="McCowan C."/>
            <person name="Murphy C."/>
            <person name="Pearson M."/>
            <person name="Poon T.W."/>
            <person name="Priest M."/>
            <person name="Roberts A."/>
            <person name="Saif S."/>
            <person name="Shea T."/>
            <person name="Sisk P."/>
            <person name="Sykes S."/>
            <person name="Wortman J."/>
            <person name="Nusbaum C."/>
            <person name="Birren B."/>
        </authorList>
    </citation>
    <scope>NUCLEOTIDE SEQUENCE [LARGE SCALE GENOMIC DNA]</scope>
    <source>
        <strain evidence="1 2">CJ01A1</strain>
    </source>
</reference>
<proteinExistence type="predicted"/>